<dbReference type="Proteomes" id="UP001320706">
    <property type="component" value="Unassembled WGS sequence"/>
</dbReference>
<comment type="caution">
    <text evidence="1">The sequence shown here is derived from an EMBL/GenBank/DDBJ whole genome shotgun (WGS) entry which is preliminary data.</text>
</comment>
<sequence length="156" mass="16702">MYVAGPSPDAGYAPPRYGIDPARQAAYIRRLVGLGKPPGFGAQSVGWHGRAGRQSAKSAKAAPNRGGWACFPFRCLTILPLFHASAAWLPWFGSTKAAQSCQFQARQRNHPLDGKCCSSLGSLIARGYQGEASACGPPRLKRDGLPPTETWTFVSQ</sequence>
<evidence type="ECO:0000313" key="2">
    <source>
        <dbReference type="Proteomes" id="UP001320706"/>
    </source>
</evidence>
<organism evidence="1 2">
    <name type="scientific">Zalaria obscura</name>
    <dbReference type="NCBI Taxonomy" id="2024903"/>
    <lineage>
        <taxon>Eukaryota</taxon>
        <taxon>Fungi</taxon>
        <taxon>Dikarya</taxon>
        <taxon>Ascomycota</taxon>
        <taxon>Pezizomycotina</taxon>
        <taxon>Dothideomycetes</taxon>
        <taxon>Dothideomycetidae</taxon>
        <taxon>Dothideales</taxon>
        <taxon>Zalariaceae</taxon>
        <taxon>Zalaria</taxon>
    </lineage>
</organism>
<proteinExistence type="predicted"/>
<dbReference type="EMBL" id="JAMKPW020000011">
    <property type="protein sequence ID" value="KAK8213470.1"/>
    <property type="molecule type" value="Genomic_DNA"/>
</dbReference>
<accession>A0ACC3SHE8</accession>
<name>A0ACC3SHE8_9PEZI</name>
<gene>
    <name evidence="1" type="ORF">M8818_002772</name>
</gene>
<evidence type="ECO:0000313" key="1">
    <source>
        <dbReference type="EMBL" id="KAK8213470.1"/>
    </source>
</evidence>
<protein>
    <submittedName>
        <fullName evidence="1">Uncharacterized protein</fullName>
    </submittedName>
</protein>
<reference evidence="1" key="1">
    <citation type="submission" date="2024-02" db="EMBL/GenBank/DDBJ databases">
        <title>Metagenome Assembled Genome of Zalaria obscura JY119.</title>
        <authorList>
            <person name="Vighnesh L."/>
            <person name="Jagadeeshwari U."/>
            <person name="Venkata Ramana C."/>
            <person name="Sasikala C."/>
        </authorList>
    </citation>
    <scope>NUCLEOTIDE SEQUENCE</scope>
    <source>
        <strain evidence="1">JY119</strain>
    </source>
</reference>
<keyword evidence="2" id="KW-1185">Reference proteome</keyword>